<evidence type="ECO:0000256" key="1">
    <source>
        <dbReference type="SAM" id="Phobius"/>
    </source>
</evidence>
<dbReference type="InterPro" id="IPR025327">
    <property type="entry name" value="DUF4233"/>
</dbReference>
<dbReference type="Proteomes" id="UP000266915">
    <property type="component" value="Unassembled WGS sequence"/>
</dbReference>
<evidence type="ECO:0000313" key="2">
    <source>
        <dbReference type="EMBL" id="ROR81580.1"/>
    </source>
</evidence>
<keyword evidence="3" id="KW-1185">Reference proteome</keyword>
<name>A0A3N2C2A9_9MICO</name>
<keyword evidence="1" id="KW-0472">Membrane</keyword>
<protein>
    <submittedName>
        <fullName evidence="2">Uncharacterized protein DUF4233</fullName>
    </submittedName>
</protein>
<accession>A0A3N2C2A9</accession>
<feature type="transmembrane region" description="Helical" evidence="1">
    <location>
        <begin position="45"/>
        <end position="65"/>
    </location>
</feature>
<reference evidence="2 3" key="1">
    <citation type="submission" date="2018-11" db="EMBL/GenBank/DDBJ databases">
        <title>Sequencing the genomes of 1000 actinobacteria strains.</title>
        <authorList>
            <person name="Klenk H.-P."/>
        </authorList>
    </citation>
    <scope>NUCLEOTIDE SEQUENCE [LARGE SCALE GENOMIC DNA]</scope>
    <source>
        <strain evidence="2 3">DSM 14012</strain>
    </source>
</reference>
<comment type="caution">
    <text evidence="2">The sequence shown here is derived from an EMBL/GenBank/DDBJ whole genome shotgun (WGS) entry which is preliminary data.</text>
</comment>
<feature type="transmembrane region" description="Helical" evidence="1">
    <location>
        <begin position="72"/>
        <end position="105"/>
    </location>
</feature>
<dbReference type="Pfam" id="PF14017">
    <property type="entry name" value="DUF4233"/>
    <property type="match status" value="1"/>
</dbReference>
<keyword evidence="1" id="KW-0812">Transmembrane</keyword>
<proteinExistence type="predicted"/>
<feature type="transmembrane region" description="Helical" evidence="1">
    <location>
        <begin position="20"/>
        <end position="39"/>
    </location>
</feature>
<dbReference type="AlphaFoldDB" id="A0A3N2C2A9"/>
<dbReference type="EMBL" id="RKHL01000001">
    <property type="protein sequence ID" value="ROR81580.1"/>
    <property type="molecule type" value="Genomic_DNA"/>
</dbReference>
<gene>
    <name evidence="2" type="ORF">EDD42_1646</name>
</gene>
<keyword evidence="1" id="KW-1133">Transmembrane helix</keyword>
<sequence>MSGMARSRAPRSIKQTLGSIILGFEMIVMFLGALVIFGLKALPAPVALIGGAVLCLIIVATIPLLRFRWGYWLGWAVQAAIVATGLLVPMMFLVGGMAAAVWTYAMVQGDKIERQQALYREAKD</sequence>
<dbReference type="RefSeq" id="WP_064295611.1">
    <property type="nucleotide sequence ID" value="NZ_FXAP01000001.1"/>
</dbReference>
<evidence type="ECO:0000313" key="3">
    <source>
        <dbReference type="Proteomes" id="UP000266915"/>
    </source>
</evidence>
<organism evidence="2 3">
    <name type="scientific">Plantibacter flavus</name>
    <dbReference type="NCBI Taxonomy" id="150123"/>
    <lineage>
        <taxon>Bacteria</taxon>
        <taxon>Bacillati</taxon>
        <taxon>Actinomycetota</taxon>
        <taxon>Actinomycetes</taxon>
        <taxon>Micrococcales</taxon>
        <taxon>Microbacteriaceae</taxon>
        <taxon>Plantibacter</taxon>
    </lineage>
</organism>